<feature type="domain" description="Cyclic nucleotide-binding" evidence="1">
    <location>
        <begin position="34"/>
        <end position="128"/>
    </location>
</feature>
<dbReference type="PROSITE" id="PS50042">
    <property type="entry name" value="CNMP_BINDING_3"/>
    <property type="match status" value="1"/>
</dbReference>
<proteinExistence type="predicted"/>
<dbReference type="AlphaFoldDB" id="A0A3A3G2C0"/>
<organism evidence="2 3">
    <name type="scientific">Noviherbaspirillum saxi</name>
    <dbReference type="NCBI Taxonomy" id="2320863"/>
    <lineage>
        <taxon>Bacteria</taxon>
        <taxon>Pseudomonadati</taxon>
        <taxon>Pseudomonadota</taxon>
        <taxon>Betaproteobacteria</taxon>
        <taxon>Burkholderiales</taxon>
        <taxon>Oxalobacteraceae</taxon>
        <taxon>Noviherbaspirillum</taxon>
    </lineage>
</organism>
<name>A0A3A3G2C0_9BURK</name>
<dbReference type="InterPro" id="IPR014710">
    <property type="entry name" value="RmlC-like_jellyroll"/>
</dbReference>
<accession>A0A3A3G2C0</accession>
<dbReference type="EMBL" id="QYUO01000003">
    <property type="protein sequence ID" value="RJF92213.1"/>
    <property type="molecule type" value="Genomic_DNA"/>
</dbReference>
<reference evidence="3" key="1">
    <citation type="submission" date="2018-09" db="EMBL/GenBank/DDBJ databases">
        <authorList>
            <person name="Zhu H."/>
        </authorList>
    </citation>
    <scope>NUCLEOTIDE SEQUENCE [LARGE SCALE GENOMIC DNA]</scope>
    <source>
        <strain evidence="3">K1R23-30</strain>
    </source>
</reference>
<keyword evidence="3" id="KW-1185">Reference proteome</keyword>
<comment type="caution">
    <text evidence="2">The sequence shown here is derived from an EMBL/GenBank/DDBJ whole genome shotgun (WGS) entry which is preliminary data.</text>
</comment>
<dbReference type="Proteomes" id="UP000265955">
    <property type="component" value="Unassembled WGS sequence"/>
</dbReference>
<dbReference type="CDD" id="cd00038">
    <property type="entry name" value="CAP_ED"/>
    <property type="match status" value="1"/>
</dbReference>
<dbReference type="Pfam" id="PF00027">
    <property type="entry name" value="cNMP_binding"/>
    <property type="match status" value="1"/>
</dbReference>
<dbReference type="InterPro" id="IPR000595">
    <property type="entry name" value="cNMP-bd_dom"/>
</dbReference>
<sequence length="215" mass="24172">MENMYLEQTRRFQSTMLERFGFSEKAYWDAAYVLAELAQPVSFRKGEYLQRQGEPAKAYYWITRGIARTGYLAENGAEVTLRFAAESEIAGTHDDLLDAETGTPARCFVVAEECIECFKFDWFVSRRLEAEGVLPSEMSARIIEYNLRKQARSGYINGVASAQQRLAAFRNDYPGLEARVTRKVIASYLGITPQYLSQLSKSSSGSYGGNDDTAA</sequence>
<evidence type="ECO:0000313" key="3">
    <source>
        <dbReference type="Proteomes" id="UP000265955"/>
    </source>
</evidence>
<protein>
    <submittedName>
        <fullName evidence="2">Crp/Fnr family transcriptional regulator</fullName>
    </submittedName>
</protein>
<evidence type="ECO:0000259" key="1">
    <source>
        <dbReference type="PROSITE" id="PS50042"/>
    </source>
</evidence>
<gene>
    <name evidence="2" type="ORF">D3871_26635</name>
</gene>
<dbReference type="InterPro" id="IPR018490">
    <property type="entry name" value="cNMP-bd_dom_sf"/>
</dbReference>
<dbReference type="SUPFAM" id="SSF51206">
    <property type="entry name" value="cAMP-binding domain-like"/>
    <property type="match status" value="1"/>
</dbReference>
<dbReference type="Gene3D" id="2.60.120.10">
    <property type="entry name" value="Jelly Rolls"/>
    <property type="match status" value="1"/>
</dbReference>
<evidence type="ECO:0000313" key="2">
    <source>
        <dbReference type="EMBL" id="RJF92213.1"/>
    </source>
</evidence>